<name>A0A2P5A7U3_PARAD</name>
<gene>
    <name evidence="1" type="ORF">PanWU01x14_359810</name>
</gene>
<evidence type="ECO:0000313" key="2">
    <source>
        <dbReference type="Proteomes" id="UP000237105"/>
    </source>
</evidence>
<evidence type="ECO:0000313" key="1">
    <source>
        <dbReference type="EMBL" id="PON32612.1"/>
    </source>
</evidence>
<keyword evidence="2" id="KW-1185">Reference proteome</keyword>
<dbReference type="Proteomes" id="UP000237105">
    <property type="component" value="Unassembled WGS sequence"/>
</dbReference>
<organism evidence="1 2">
    <name type="scientific">Parasponia andersonii</name>
    <name type="common">Sponia andersonii</name>
    <dbReference type="NCBI Taxonomy" id="3476"/>
    <lineage>
        <taxon>Eukaryota</taxon>
        <taxon>Viridiplantae</taxon>
        <taxon>Streptophyta</taxon>
        <taxon>Embryophyta</taxon>
        <taxon>Tracheophyta</taxon>
        <taxon>Spermatophyta</taxon>
        <taxon>Magnoliopsida</taxon>
        <taxon>eudicotyledons</taxon>
        <taxon>Gunneridae</taxon>
        <taxon>Pentapetalae</taxon>
        <taxon>rosids</taxon>
        <taxon>fabids</taxon>
        <taxon>Rosales</taxon>
        <taxon>Cannabaceae</taxon>
        <taxon>Parasponia</taxon>
    </lineage>
</organism>
<accession>A0A2P5A7U3</accession>
<dbReference type="EMBL" id="JXTB01000798">
    <property type="protein sequence ID" value="PON32612.1"/>
    <property type="molecule type" value="Genomic_DNA"/>
</dbReference>
<dbReference type="AlphaFoldDB" id="A0A2P5A7U3"/>
<reference evidence="2" key="1">
    <citation type="submission" date="2016-06" db="EMBL/GenBank/DDBJ databases">
        <title>Parallel loss of symbiosis genes in relatives of nitrogen-fixing non-legume Parasponia.</title>
        <authorList>
            <person name="Van Velzen R."/>
            <person name="Holmer R."/>
            <person name="Bu F."/>
            <person name="Rutten L."/>
            <person name="Van Zeijl A."/>
            <person name="Liu W."/>
            <person name="Santuari L."/>
            <person name="Cao Q."/>
            <person name="Sharma T."/>
            <person name="Shen D."/>
            <person name="Roswanjaya Y."/>
            <person name="Wardhani T."/>
            <person name="Kalhor M.S."/>
            <person name="Jansen J."/>
            <person name="Van den Hoogen J."/>
            <person name="Gungor B."/>
            <person name="Hartog M."/>
            <person name="Hontelez J."/>
            <person name="Verver J."/>
            <person name="Yang W.-C."/>
            <person name="Schijlen E."/>
            <person name="Repin R."/>
            <person name="Schilthuizen M."/>
            <person name="Schranz E."/>
            <person name="Heidstra R."/>
            <person name="Miyata K."/>
            <person name="Fedorova E."/>
            <person name="Kohlen W."/>
            <person name="Bisseling T."/>
            <person name="Smit S."/>
            <person name="Geurts R."/>
        </authorList>
    </citation>
    <scope>NUCLEOTIDE SEQUENCE [LARGE SCALE GENOMIC DNA]</scope>
    <source>
        <strain evidence="2">cv. WU1-14</strain>
    </source>
</reference>
<comment type="caution">
    <text evidence="1">The sequence shown here is derived from an EMBL/GenBank/DDBJ whole genome shotgun (WGS) entry which is preliminary data.</text>
</comment>
<sequence length="70" mass="7922">MPIHTNTKFQYGLQLKDFLGPPAVVFEISAHADSELQCCDICFCAEEYVCACDDINSNSCRDCRCKLQLR</sequence>
<proteinExistence type="predicted"/>
<protein>
    <submittedName>
        <fullName evidence="1">Uncharacterized protein</fullName>
    </submittedName>
</protein>